<name>A0A0G0S5K7_9BACT</name>
<feature type="transmembrane region" description="Helical" evidence="5">
    <location>
        <begin position="288"/>
        <end position="306"/>
    </location>
</feature>
<evidence type="ECO:0000256" key="2">
    <source>
        <dbReference type="ARBA" id="ARBA00022692"/>
    </source>
</evidence>
<evidence type="ECO:0000256" key="5">
    <source>
        <dbReference type="SAM" id="Phobius"/>
    </source>
</evidence>
<feature type="transmembrane region" description="Helical" evidence="5">
    <location>
        <begin position="42"/>
        <end position="61"/>
    </location>
</feature>
<keyword evidence="2 5" id="KW-0812">Transmembrane</keyword>
<evidence type="ECO:0000256" key="1">
    <source>
        <dbReference type="ARBA" id="ARBA00004141"/>
    </source>
</evidence>
<reference evidence="6 7" key="1">
    <citation type="journal article" date="2015" name="Nature">
        <title>rRNA introns, odd ribosomes, and small enigmatic genomes across a large radiation of phyla.</title>
        <authorList>
            <person name="Brown C.T."/>
            <person name="Hug L.A."/>
            <person name="Thomas B.C."/>
            <person name="Sharon I."/>
            <person name="Castelle C.J."/>
            <person name="Singh A."/>
            <person name="Wilkins M.J."/>
            <person name="Williams K.H."/>
            <person name="Banfield J.F."/>
        </authorList>
    </citation>
    <scope>NUCLEOTIDE SEQUENCE [LARGE SCALE GENOMIC DNA]</scope>
</reference>
<dbReference type="GO" id="GO:0016020">
    <property type="term" value="C:membrane"/>
    <property type="evidence" value="ECO:0007669"/>
    <property type="project" value="UniProtKB-SubCell"/>
</dbReference>
<dbReference type="Pfam" id="PF01040">
    <property type="entry name" value="UbiA"/>
    <property type="match status" value="1"/>
</dbReference>
<sequence length="307" mass="35027">MGIMKKYKPLILALRPNQWVKNLILFTAIIFTGKLFDSNLFFATFAGFIIFSALSSASYLFNDIMDLSYDKLHPEKKKRPLAAGLIPVNSAIETAFILAFFGLIAALFVNVIFFFIAVLFVLLHIVYTLFLKKRAVLDILGISFSFMLRAFAGEAITGYHLPYWMTLTILFLSLFIAAAKRHAELIREGDKTRPALHQYREHLLDAYTSVFATATVITYSLFTYFEEPIKFNEPIRSLLTNLAPKAIDRKWMMIGIPFVLYGLMRYAQLLYERNEGEAPEKIVTTDKPLIVSMALWGISTILILYVL</sequence>
<dbReference type="AlphaFoldDB" id="A0A0G0S5K7"/>
<feature type="transmembrane region" description="Helical" evidence="5">
    <location>
        <begin position="251"/>
        <end position="267"/>
    </location>
</feature>
<evidence type="ECO:0000256" key="3">
    <source>
        <dbReference type="ARBA" id="ARBA00022989"/>
    </source>
</evidence>
<feature type="transmembrane region" description="Helical" evidence="5">
    <location>
        <begin position="204"/>
        <end position="225"/>
    </location>
</feature>
<proteinExistence type="predicted"/>
<evidence type="ECO:0000256" key="4">
    <source>
        <dbReference type="ARBA" id="ARBA00023136"/>
    </source>
</evidence>
<feature type="transmembrane region" description="Helical" evidence="5">
    <location>
        <begin position="111"/>
        <end position="130"/>
    </location>
</feature>
<comment type="caution">
    <text evidence="6">The sequence shown here is derived from an EMBL/GenBank/DDBJ whole genome shotgun (WGS) entry which is preliminary data.</text>
</comment>
<keyword evidence="3 5" id="KW-1133">Transmembrane helix</keyword>
<evidence type="ECO:0000313" key="7">
    <source>
        <dbReference type="Proteomes" id="UP000034539"/>
    </source>
</evidence>
<feature type="transmembrane region" description="Helical" evidence="5">
    <location>
        <begin position="81"/>
        <end position="105"/>
    </location>
</feature>
<accession>A0A0G0S5K7</accession>
<feature type="transmembrane region" description="Helical" evidence="5">
    <location>
        <begin position="163"/>
        <end position="183"/>
    </location>
</feature>
<evidence type="ECO:0000313" key="6">
    <source>
        <dbReference type="EMBL" id="KKR30010.1"/>
    </source>
</evidence>
<organism evidence="6 7">
    <name type="scientific">Candidatus Gottesmanbacteria bacterium GW2011_GWC2_39_8</name>
    <dbReference type="NCBI Taxonomy" id="1618450"/>
    <lineage>
        <taxon>Bacteria</taxon>
        <taxon>Candidatus Gottesmaniibacteriota</taxon>
    </lineage>
</organism>
<dbReference type="EMBL" id="LBXN01000109">
    <property type="protein sequence ID" value="KKR30010.1"/>
    <property type="molecule type" value="Genomic_DNA"/>
</dbReference>
<keyword evidence="6" id="KW-0808">Transferase</keyword>
<dbReference type="InterPro" id="IPR044878">
    <property type="entry name" value="UbiA_sf"/>
</dbReference>
<protein>
    <submittedName>
        <fullName evidence="6">UbiA prenyltransferase</fullName>
    </submittedName>
</protein>
<dbReference type="CDD" id="cd13963">
    <property type="entry name" value="PT_UbiA_2"/>
    <property type="match status" value="1"/>
</dbReference>
<dbReference type="GO" id="GO:0016765">
    <property type="term" value="F:transferase activity, transferring alkyl or aryl (other than methyl) groups"/>
    <property type="evidence" value="ECO:0007669"/>
    <property type="project" value="InterPro"/>
</dbReference>
<dbReference type="Proteomes" id="UP000034539">
    <property type="component" value="Unassembled WGS sequence"/>
</dbReference>
<dbReference type="InterPro" id="IPR000537">
    <property type="entry name" value="UbiA_prenyltransferase"/>
</dbReference>
<keyword evidence="4 5" id="KW-0472">Membrane</keyword>
<comment type="subcellular location">
    <subcellularLocation>
        <location evidence="1">Membrane</location>
        <topology evidence="1">Multi-pass membrane protein</topology>
    </subcellularLocation>
</comment>
<gene>
    <name evidence="6" type="ORF">UT63_C0109G0008</name>
</gene>
<dbReference type="Gene3D" id="1.10.357.140">
    <property type="entry name" value="UbiA prenyltransferase"/>
    <property type="match status" value="1"/>
</dbReference>